<accession>A0A9D1HRZ6</accession>
<comment type="caution">
    <text evidence="2">The sequence shown here is derived from an EMBL/GenBank/DDBJ whole genome shotgun (WGS) entry which is preliminary data.</text>
</comment>
<name>A0A9D1HRZ6_9FIRM</name>
<evidence type="ECO:0000256" key="1">
    <source>
        <dbReference type="SAM" id="MobiDB-lite"/>
    </source>
</evidence>
<dbReference type="EMBL" id="DVMN01000089">
    <property type="protein sequence ID" value="HIU21553.1"/>
    <property type="molecule type" value="Genomic_DNA"/>
</dbReference>
<protein>
    <submittedName>
        <fullName evidence="2">Uncharacterized protein</fullName>
    </submittedName>
</protein>
<dbReference type="AlphaFoldDB" id="A0A9D1HRZ6"/>
<reference evidence="2" key="2">
    <citation type="journal article" date="2021" name="PeerJ">
        <title>Extensive microbial diversity within the chicken gut microbiome revealed by metagenomics and culture.</title>
        <authorList>
            <person name="Gilroy R."/>
            <person name="Ravi A."/>
            <person name="Getino M."/>
            <person name="Pursley I."/>
            <person name="Horton D.L."/>
            <person name="Alikhan N.F."/>
            <person name="Baker D."/>
            <person name="Gharbi K."/>
            <person name="Hall N."/>
            <person name="Watson M."/>
            <person name="Adriaenssens E.M."/>
            <person name="Foster-Nyarko E."/>
            <person name="Jarju S."/>
            <person name="Secka A."/>
            <person name="Antonio M."/>
            <person name="Oren A."/>
            <person name="Chaudhuri R.R."/>
            <person name="La Ragione R."/>
            <person name="Hildebrand F."/>
            <person name="Pallen M.J."/>
        </authorList>
    </citation>
    <scope>NUCLEOTIDE SEQUENCE</scope>
    <source>
        <strain evidence="2">1063</strain>
    </source>
</reference>
<feature type="region of interest" description="Disordered" evidence="1">
    <location>
        <begin position="86"/>
        <end position="107"/>
    </location>
</feature>
<proteinExistence type="predicted"/>
<evidence type="ECO:0000313" key="2">
    <source>
        <dbReference type="EMBL" id="HIU21553.1"/>
    </source>
</evidence>
<organism evidence="2 3">
    <name type="scientific">Candidatus Limadaptatus stercorigallinarum</name>
    <dbReference type="NCBI Taxonomy" id="2840845"/>
    <lineage>
        <taxon>Bacteria</taxon>
        <taxon>Bacillati</taxon>
        <taxon>Bacillota</taxon>
        <taxon>Clostridia</taxon>
        <taxon>Eubacteriales</taxon>
        <taxon>Candidatus Limadaptatus</taxon>
    </lineage>
</organism>
<sequence length="107" mass="12421">MKIWAKVMRGDKILRDVLYEGEHKPTFAGFREAVQNVAYRADVSTPVLLPAHFERFDRFNRVKFAPSDFIEDVTFTSFVLERVKEDKPAGQTPAARTDVHAARRRQR</sequence>
<evidence type="ECO:0000313" key="3">
    <source>
        <dbReference type="Proteomes" id="UP000824088"/>
    </source>
</evidence>
<gene>
    <name evidence="2" type="ORF">IAD51_04905</name>
</gene>
<reference evidence="2" key="1">
    <citation type="submission" date="2020-10" db="EMBL/GenBank/DDBJ databases">
        <authorList>
            <person name="Gilroy R."/>
        </authorList>
    </citation>
    <scope>NUCLEOTIDE SEQUENCE</scope>
    <source>
        <strain evidence="2">1063</strain>
    </source>
</reference>
<dbReference type="Proteomes" id="UP000824088">
    <property type="component" value="Unassembled WGS sequence"/>
</dbReference>